<evidence type="ECO:0000256" key="3">
    <source>
        <dbReference type="ARBA" id="ARBA00023163"/>
    </source>
</evidence>
<dbReference type="InterPro" id="IPR014710">
    <property type="entry name" value="RmlC-like_jellyroll"/>
</dbReference>
<evidence type="ECO:0000313" key="6">
    <source>
        <dbReference type="Proteomes" id="UP000198284"/>
    </source>
</evidence>
<keyword evidence="3" id="KW-0804">Transcription</keyword>
<dbReference type="GO" id="GO:0016301">
    <property type="term" value="F:kinase activity"/>
    <property type="evidence" value="ECO:0007669"/>
    <property type="project" value="UniProtKB-KW"/>
</dbReference>
<evidence type="ECO:0000259" key="4">
    <source>
        <dbReference type="PROSITE" id="PS51063"/>
    </source>
</evidence>
<keyword evidence="6" id="KW-1185">Reference proteome</keyword>
<keyword evidence="5" id="KW-0808">Transferase</keyword>
<keyword evidence="5" id="KW-0418">Kinase</keyword>
<accession>A0A239I4Q6</accession>
<gene>
    <name evidence="5" type="ORF">SAMN06265795_108126</name>
</gene>
<evidence type="ECO:0000313" key="5">
    <source>
        <dbReference type="EMBL" id="SNS88605.1"/>
    </source>
</evidence>
<dbReference type="GO" id="GO:0003700">
    <property type="term" value="F:DNA-binding transcription factor activity"/>
    <property type="evidence" value="ECO:0007669"/>
    <property type="project" value="TreeGrafter"/>
</dbReference>
<feature type="domain" description="HTH crp-type" evidence="4">
    <location>
        <begin position="149"/>
        <end position="215"/>
    </location>
</feature>
<dbReference type="RefSeq" id="WP_176442464.1">
    <property type="nucleotide sequence ID" value="NZ_FZOT01000008.1"/>
</dbReference>
<dbReference type="SUPFAM" id="SSF46785">
    <property type="entry name" value="Winged helix' DNA-binding domain"/>
    <property type="match status" value="1"/>
</dbReference>
<evidence type="ECO:0000256" key="2">
    <source>
        <dbReference type="ARBA" id="ARBA00023125"/>
    </source>
</evidence>
<dbReference type="PANTHER" id="PTHR24567">
    <property type="entry name" value="CRP FAMILY TRANSCRIPTIONAL REGULATORY PROTEIN"/>
    <property type="match status" value="1"/>
</dbReference>
<proteinExistence type="predicted"/>
<dbReference type="Proteomes" id="UP000198284">
    <property type="component" value="Unassembled WGS sequence"/>
</dbReference>
<dbReference type="GO" id="GO:0005829">
    <property type="term" value="C:cytosol"/>
    <property type="evidence" value="ECO:0007669"/>
    <property type="project" value="TreeGrafter"/>
</dbReference>
<dbReference type="Gene3D" id="2.60.120.10">
    <property type="entry name" value="Jelly Rolls"/>
    <property type="match status" value="1"/>
</dbReference>
<keyword evidence="1" id="KW-0805">Transcription regulation</keyword>
<dbReference type="PANTHER" id="PTHR24567:SF74">
    <property type="entry name" value="HTH-TYPE TRANSCRIPTIONAL REGULATOR ARCR"/>
    <property type="match status" value="1"/>
</dbReference>
<dbReference type="GO" id="GO:0003677">
    <property type="term" value="F:DNA binding"/>
    <property type="evidence" value="ECO:0007669"/>
    <property type="project" value="UniProtKB-KW"/>
</dbReference>
<dbReference type="EMBL" id="FZOT01000008">
    <property type="protein sequence ID" value="SNS88605.1"/>
    <property type="molecule type" value="Genomic_DNA"/>
</dbReference>
<name>A0A239I4Q6_9BURK</name>
<dbReference type="InterPro" id="IPR012318">
    <property type="entry name" value="HTH_CRP"/>
</dbReference>
<dbReference type="PROSITE" id="PS51063">
    <property type="entry name" value="HTH_CRP_2"/>
    <property type="match status" value="1"/>
</dbReference>
<evidence type="ECO:0000256" key="1">
    <source>
        <dbReference type="ARBA" id="ARBA00023015"/>
    </source>
</evidence>
<reference evidence="5 6" key="1">
    <citation type="submission" date="2017-06" db="EMBL/GenBank/DDBJ databases">
        <authorList>
            <person name="Kim H.J."/>
            <person name="Triplett B.A."/>
        </authorList>
    </citation>
    <scope>NUCLEOTIDE SEQUENCE [LARGE SCALE GENOMIC DNA]</scope>
    <source>
        <strain evidence="5 6">U15</strain>
    </source>
</reference>
<protein>
    <submittedName>
        <fullName evidence="5">cAMP-binding domain of CRP or a regulatory subunit of cAMP-dependent protein kinases</fullName>
    </submittedName>
</protein>
<sequence length="240" mass="26773">MSVIPSSPAECANLLLSMLPDADYQALLPYLELIDTPIDFMFFRRDQPIRHAYFPLRGAHSVLATMEDGSMVEIATVGYEGFSTVDLLLGSRLATETMVCQMPGAALSLPAAVFQQMTDGDTPLRRLCMRYLQAYLCQISQSVACNRLHDLQNRLARWLLISHDRAQQAELPLTQAYLAVMLGVQRPSVSFAATSLQRAGLIECRRGVIRILDRKGLEAVSCECYATVKRQFHRFLGKDG</sequence>
<dbReference type="InterPro" id="IPR036390">
    <property type="entry name" value="WH_DNA-bd_sf"/>
</dbReference>
<keyword evidence="2" id="KW-0238">DNA-binding</keyword>
<dbReference type="InterPro" id="IPR036388">
    <property type="entry name" value="WH-like_DNA-bd_sf"/>
</dbReference>
<dbReference type="SMART" id="SM00419">
    <property type="entry name" value="HTH_CRP"/>
    <property type="match status" value="1"/>
</dbReference>
<dbReference type="Gene3D" id="1.10.10.10">
    <property type="entry name" value="Winged helix-like DNA-binding domain superfamily/Winged helix DNA-binding domain"/>
    <property type="match status" value="1"/>
</dbReference>
<dbReference type="InterPro" id="IPR050397">
    <property type="entry name" value="Env_Response_Regulators"/>
</dbReference>
<organism evidence="5 6">
    <name type="scientific">Noviherbaspirillum humi</name>
    <dbReference type="NCBI Taxonomy" id="1688639"/>
    <lineage>
        <taxon>Bacteria</taxon>
        <taxon>Pseudomonadati</taxon>
        <taxon>Pseudomonadota</taxon>
        <taxon>Betaproteobacteria</taxon>
        <taxon>Burkholderiales</taxon>
        <taxon>Oxalobacteraceae</taxon>
        <taxon>Noviherbaspirillum</taxon>
    </lineage>
</organism>
<dbReference type="SUPFAM" id="SSF51206">
    <property type="entry name" value="cAMP-binding domain-like"/>
    <property type="match status" value="1"/>
</dbReference>
<dbReference type="Pfam" id="PF13545">
    <property type="entry name" value="HTH_Crp_2"/>
    <property type="match status" value="1"/>
</dbReference>
<dbReference type="AlphaFoldDB" id="A0A239I4Q6"/>
<dbReference type="InterPro" id="IPR018490">
    <property type="entry name" value="cNMP-bd_dom_sf"/>
</dbReference>